<protein>
    <submittedName>
        <fullName evidence="1">Uncharacterized protein</fullName>
    </submittedName>
</protein>
<feature type="non-terminal residue" evidence="1">
    <location>
        <position position="1"/>
    </location>
</feature>
<sequence>FATVISLPEFVKKCQQLIFFWRPQRAVHPQAFTVNRQNNNQTALVPLKIMAAKPPTAAKPAGMIQPTTERAGIIQTTTQPTDIIQTTTESAEATTPVTKILPTMVSVTTTLMTKSDIEMTPIDI</sequence>
<evidence type="ECO:0000313" key="2">
    <source>
        <dbReference type="Proteomes" id="UP000663881"/>
    </source>
</evidence>
<dbReference type="EMBL" id="CAJOAY010001177">
    <property type="protein sequence ID" value="CAF3805486.1"/>
    <property type="molecule type" value="Genomic_DNA"/>
</dbReference>
<dbReference type="Proteomes" id="UP000663881">
    <property type="component" value="Unassembled WGS sequence"/>
</dbReference>
<reference evidence="1" key="1">
    <citation type="submission" date="2021-02" db="EMBL/GenBank/DDBJ databases">
        <authorList>
            <person name="Nowell W R."/>
        </authorList>
    </citation>
    <scope>NUCLEOTIDE SEQUENCE</scope>
</reference>
<accession>A0A819BYC8</accession>
<evidence type="ECO:0000313" key="1">
    <source>
        <dbReference type="EMBL" id="CAF3805486.1"/>
    </source>
</evidence>
<dbReference type="AlphaFoldDB" id="A0A819BYC8"/>
<proteinExistence type="predicted"/>
<name>A0A819BYC8_9BILA</name>
<organism evidence="1 2">
    <name type="scientific">Adineta steineri</name>
    <dbReference type="NCBI Taxonomy" id="433720"/>
    <lineage>
        <taxon>Eukaryota</taxon>
        <taxon>Metazoa</taxon>
        <taxon>Spiralia</taxon>
        <taxon>Gnathifera</taxon>
        <taxon>Rotifera</taxon>
        <taxon>Eurotatoria</taxon>
        <taxon>Bdelloidea</taxon>
        <taxon>Adinetida</taxon>
        <taxon>Adinetidae</taxon>
        <taxon>Adineta</taxon>
    </lineage>
</organism>
<gene>
    <name evidence="1" type="ORF">OKA104_LOCUS18742</name>
</gene>
<comment type="caution">
    <text evidence="1">The sequence shown here is derived from an EMBL/GenBank/DDBJ whole genome shotgun (WGS) entry which is preliminary data.</text>
</comment>